<evidence type="ECO:0000313" key="3">
    <source>
        <dbReference type="Proteomes" id="UP000092666"/>
    </source>
</evidence>
<feature type="region of interest" description="Disordered" evidence="1">
    <location>
        <begin position="1"/>
        <end position="79"/>
    </location>
</feature>
<feature type="compositionally biased region" description="Polar residues" evidence="1">
    <location>
        <begin position="58"/>
        <end position="68"/>
    </location>
</feature>
<evidence type="ECO:0000313" key="2">
    <source>
        <dbReference type="EMBL" id="OCF30696.1"/>
    </source>
</evidence>
<feature type="compositionally biased region" description="Basic and acidic residues" evidence="1">
    <location>
        <begin position="69"/>
        <end position="79"/>
    </location>
</feature>
<dbReference type="Proteomes" id="UP000092666">
    <property type="component" value="Unassembled WGS sequence"/>
</dbReference>
<reference evidence="3" key="2">
    <citation type="submission" date="2013-12" db="EMBL/GenBank/DDBJ databases">
        <title>Evolution of pathogenesis and genome organization in the Tremellales.</title>
        <authorList>
            <person name="Cuomo C."/>
            <person name="Litvintseva A."/>
            <person name="Heitman J."/>
            <person name="Chen Y."/>
            <person name="Sun S."/>
            <person name="Springer D."/>
            <person name="Dromer F."/>
            <person name="Young S."/>
            <person name="Zeng Q."/>
            <person name="Chapman S."/>
            <person name="Gujja S."/>
            <person name="Saif S."/>
            <person name="Birren B."/>
        </authorList>
    </citation>
    <scope>NUCLEOTIDE SEQUENCE [LARGE SCALE GENOMIC DNA]</scope>
    <source>
        <strain evidence="3">BCC8398</strain>
    </source>
</reference>
<dbReference type="EMBL" id="KI669515">
    <property type="protein sequence ID" value="OCF30696.1"/>
    <property type="molecule type" value="Genomic_DNA"/>
</dbReference>
<dbReference type="AlphaFoldDB" id="A0A1B9GI53"/>
<gene>
    <name evidence="2" type="ORF">I316_07660</name>
</gene>
<keyword evidence="3" id="KW-1185">Reference proteome</keyword>
<proteinExistence type="predicted"/>
<sequence>MAPVGTQSPSQEKPDPLVGGNQLTQAEQRPEASGADAKKVPGEGSGGVSAEALKVAQESAQNVQGEQGQSRKDVETGSA</sequence>
<accession>A0A1B9GI53</accession>
<name>A0A1B9GI53_9TREE</name>
<feature type="compositionally biased region" description="Polar residues" evidence="1">
    <location>
        <begin position="1"/>
        <end position="11"/>
    </location>
</feature>
<reference evidence="2 3" key="1">
    <citation type="submission" date="2013-07" db="EMBL/GenBank/DDBJ databases">
        <title>The Genome Sequence of Cryptococcus heveanensis BCC8398.</title>
        <authorList>
            <consortium name="The Broad Institute Genome Sequencing Platform"/>
            <person name="Cuomo C."/>
            <person name="Litvintseva A."/>
            <person name="Chen Y."/>
            <person name="Heitman J."/>
            <person name="Sun S."/>
            <person name="Springer D."/>
            <person name="Dromer F."/>
            <person name="Young S.K."/>
            <person name="Zeng Q."/>
            <person name="Gargeya S."/>
            <person name="Fitzgerald M."/>
            <person name="Abouelleil A."/>
            <person name="Alvarado L."/>
            <person name="Berlin A.M."/>
            <person name="Chapman S.B."/>
            <person name="Dewar J."/>
            <person name="Goldberg J."/>
            <person name="Griggs A."/>
            <person name="Gujja S."/>
            <person name="Hansen M."/>
            <person name="Howarth C."/>
            <person name="Imamovic A."/>
            <person name="Larimer J."/>
            <person name="McCowan C."/>
            <person name="Murphy C."/>
            <person name="Pearson M."/>
            <person name="Priest M."/>
            <person name="Roberts A."/>
            <person name="Saif S."/>
            <person name="Shea T."/>
            <person name="Sykes S."/>
            <person name="Wortman J."/>
            <person name="Nusbaum C."/>
            <person name="Birren B."/>
        </authorList>
    </citation>
    <scope>NUCLEOTIDE SEQUENCE [LARGE SCALE GENOMIC DNA]</scope>
    <source>
        <strain evidence="2 3">BCC8398</strain>
    </source>
</reference>
<dbReference type="OrthoDB" id="2571238at2759"/>
<protein>
    <submittedName>
        <fullName evidence="2">Uncharacterized protein</fullName>
    </submittedName>
</protein>
<organism evidence="2 3">
    <name type="scientific">Kwoniella heveanensis BCC8398</name>
    <dbReference type="NCBI Taxonomy" id="1296120"/>
    <lineage>
        <taxon>Eukaryota</taxon>
        <taxon>Fungi</taxon>
        <taxon>Dikarya</taxon>
        <taxon>Basidiomycota</taxon>
        <taxon>Agaricomycotina</taxon>
        <taxon>Tremellomycetes</taxon>
        <taxon>Tremellales</taxon>
        <taxon>Cryptococcaceae</taxon>
        <taxon>Kwoniella</taxon>
    </lineage>
</organism>
<evidence type="ECO:0000256" key="1">
    <source>
        <dbReference type="SAM" id="MobiDB-lite"/>
    </source>
</evidence>